<dbReference type="EMBL" id="VDMD01000020">
    <property type="protein sequence ID" value="TRM60835.1"/>
    <property type="molecule type" value="Genomic_DNA"/>
</dbReference>
<dbReference type="PANTHER" id="PTHR38248">
    <property type="entry name" value="FUNK1 6"/>
    <property type="match status" value="1"/>
</dbReference>
<reference evidence="2 3" key="1">
    <citation type="journal article" date="2019" name="New Phytol.">
        <title>Comparative genomics reveals unique wood-decay strategies and fruiting body development in the Schizophyllaceae.</title>
        <authorList>
            <person name="Almasi E."/>
            <person name="Sahu N."/>
            <person name="Krizsan K."/>
            <person name="Balint B."/>
            <person name="Kovacs G.M."/>
            <person name="Kiss B."/>
            <person name="Cseklye J."/>
            <person name="Drula E."/>
            <person name="Henrissat B."/>
            <person name="Nagy I."/>
            <person name="Chovatia M."/>
            <person name="Adam C."/>
            <person name="LaButti K."/>
            <person name="Lipzen A."/>
            <person name="Riley R."/>
            <person name="Grigoriev I.V."/>
            <person name="Nagy L.G."/>
        </authorList>
    </citation>
    <scope>NUCLEOTIDE SEQUENCE [LARGE SCALE GENOMIC DNA]</scope>
    <source>
        <strain evidence="2 3">NL-1724</strain>
    </source>
</reference>
<sequence>MDALKSIIMSPRSTKVSSTPDAVLKSASTVDDPLNGQDFSHHKQVDGLIHNELRGDATRCKVPNLLEHIFPDHALPVSVGEVYDALTAGPSPLYSAASGRWQGPNFLEAHQEVAVAELLESIAGTARRIWHENNEHAEPADKRPEPEYRRWSADFRHCSLPDATLGMDRKPDIVGLALPTVSWKSVRADVQIKCNAKLEGQIVEQLHDGALNVLSVQDTRHFHIGCGIGGESVWINYYDRSGCLRSRTANVHDEPLFFLRIVIGLSLADKIYLGYDPMVEEEIAGNRFVFVEGVKYQYVKTICHRPCIRGLATVCWLCRKVATGKHVVIKNSWKDRSRIYTEADLLRKARQAKVTGIPTVLGFEFVQHGGVRVSTAHIRQALLPKIQHTDTRELTRLVMTEYYDPLESYTSPSDFLSIVRDSVQTHKSLYDDAKILHADICDKNIVAYTDDSGKRRGALIDLNYAIDIEQERETASTGLKSAQTFFISAELLTDGQFIRHEYYHDLDSFLLVIIWVAMVYEGAEAKPRKFNVLESVAGDWMDKNKSKAGSYKQTVMGRKRPNADTFGNFLNNIIDPYFEKLKPCICDLREALYLRDSPTDHAGFIDILTKHINALDGSKASLSDDEEL</sequence>
<evidence type="ECO:0000259" key="1">
    <source>
        <dbReference type="Pfam" id="PF17667"/>
    </source>
</evidence>
<gene>
    <name evidence="2" type="ORF">BD626DRAFT_435231</name>
</gene>
<keyword evidence="3" id="KW-1185">Reference proteome</keyword>
<evidence type="ECO:0000313" key="2">
    <source>
        <dbReference type="EMBL" id="TRM60835.1"/>
    </source>
</evidence>
<dbReference type="InterPro" id="IPR040976">
    <property type="entry name" value="Pkinase_fungal"/>
</dbReference>
<name>A0A550C7T3_9AGAR</name>
<accession>A0A550C7T3</accession>
<proteinExistence type="predicted"/>
<dbReference type="Proteomes" id="UP000320762">
    <property type="component" value="Unassembled WGS sequence"/>
</dbReference>
<feature type="non-terminal residue" evidence="2">
    <location>
        <position position="628"/>
    </location>
</feature>
<evidence type="ECO:0000313" key="3">
    <source>
        <dbReference type="Proteomes" id="UP000320762"/>
    </source>
</evidence>
<dbReference type="STRING" id="97359.A0A550C7T3"/>
<dbReference type="SUPFAM" id="SSF56112">
    <property type="entry name" value="Protein kinase-like (PK-like)"/>
    <property type="match status" value="1"/>
</dbReference>
<organism evidence="2 3">
    <name type="scientific">Schizophyllum amplum</name>
    <dbReference type="NCBI Taxonomy" id="97359"/>
    <lineage>
        <taxon>Eukaryota</taxon>
        <taxon>Fungi</taxon>
        <taxon>Dikarya</taxon>
        <taxon>Basidiomycota</taxon>
        <taxon>Agaricomycotina</taxon>
        <taxon>Agaricomycetes</taxon>
        <taxon>Agaricomycetidae</taxon>
        <taxon>Agaricales</taxon>
        <taxon>Schizophyllaceae</taxon>
        <taxon>Schizophyllum</taxon>
    </lineage>
</organism>
<dbReference type="Pfam" id="PF17667">
    <property type="entry name" value="Pkinase_fungal"/>
    <property type="match status" value="1"/>
</dbReference>
<feature type="domain" description="Fungal-type protein kinase" evidence="1">
    <location>
        <begin position="181"/>
        <end position="516"/>
    </location>
</feature>
<dbReference type="InterPro" id="IPR011009">
    <property type="entry name" value="Kinase-like_dom_sf"/>
</dbReference>
<dbReference type="OrthoDB" id="5584477at2759"/>
<comment type="caution">
    <text evidence="2">The sequence shown here is derived from an EMBL/GenBank/DDBJ whole genome shotgun (WGS) entry which is preliminary data.</text>
</comment>
<dbReference type="PANTHER" id="PTHR38248:SF2">
    <property type="entry name" value="FUNK1 11"/>
    <property type="match status" value="1"/>
</dbReference>
<dbReference type="AlphaFoldDB" id="A0A550C7T3"/>
<protein>
    <recommendedName>
        <fullName evidence="1">Fungal-type protein kinase domain-containing protein</fullName>
    </recommendedName>
</protein>